<evidence type="ECO:0000313" key="3">
    <source>
        <dbReference type="Proteomes" id="UP000708208"/>
    </source>
</evidence>
<dbReference type="EMBL" id="CAJVCH010102839">
    <property type="protein sequence ID" value="CAG7723815.1"/>
    <property type="molecule type" value="Genomic_DNA"/>
</dbReference>
<accession>A0A8J2P4H7</accession>
<dbReference type="GO" id="GO:0005524">
    <property type="term" value="F:ATP binding"/>
    <property type="evidence" value="ECO:0007669"/>
    <property type="project" value="InterPro"/>
</dbReference>
<organism evidence="2 3">
    <name type="scientific">Allacma fusca</name>
    <dbReference type="NCBI Taxonomy" id="39272"/>
    <lineage>
        <taxon>Eukaryota</taxon>
        <taxon>Metazoa</taxon>
        <taxon>Ecdysozoa</taxon>
        <taxon>Arthropoda</taxon>
        <taxon>Hexapoda</taxon>
        <taxon>Collembola</taxon>
        <taxon>Symphypleona</taxon>
        <taxon>Sminthuridae</taxon>
        <taxon>Allacma</taxon>
    </lineage>
</organism>
<dbReference type="AlphaFoldDB" id="A0A8J2P4H7"/>
<evidence type="ECO:0000259" key="1">
    <source>
        <dbReference type="Pfam" id="PF02403"/>
    </source>
</evidence>
<protein>
    <recommendedName>
        <fullName evidence="1">Serine-tRNA synthetase type1 N-terminal domain-containing protein</fullName>
    </recommendedName>
</protein>
<keyword evidence="3" id="KW-1185">Reference proteome</keyword>
<feature type="domain" description="Serine-tRNA synthetase type1 N-terminal" evidence="1">
    <location>
        <begin position="43"/>
        <end position="157"/>
    </location>
</feature>
<dbReference type="Proteomes" id="UP000708208">
    <property type="component" value="Unassembled WGS sequence"/>
</dbReference>
<reference evidence="2" key="1">
    <citation type="submission" date="2021-06" db="EMBL/GenBank/DDBJ databases">
        <authorList>
            <person name="Hodson N. C."/>
            <person name="Mongue J. A."/>
            <person name="Jaron S. K."/>
        </authorList>
    </citation>
    <scope>NUCLEOTIDE SEQUENCE</scope>
</reference>
<comment type="caution">
    <text evidence="2">The sequence shown here is derived from an EMBL/GenBank/DDBJ whole genome shotgun (WGS) entry which is preliminary data.</text>
</comment>
<dbReference type="PANTHER" id="PTHR11778">
    <property type="entry name" value="SERYL-TRNA SYNTHETASE"/>
    <property type="match status" value="1"/>
</dbReference>
<dbReference type="GO" id="GO:0004828">
    <property type="term" value="F:serine-tRNA ligase activity"/>
    <property type="evidence" value="ECO:0007669"/>
    <property type="project" value="InterPro"/>
</dbReference>
<dbReference type="GO" id="GO:0006434">
    <property type="term" value="P:seryl-tRNA aminoacylation"/>
    <property type="evidence" value="ECO:0007669"/>
    <property type="project" value="InterPro"/>
</dbReference>
<name>A0A8J2P4H7_9HEXA</name>
<dbReference type="InterPro" id="IPR002317">
    <property type="entry name" value="Ser-tRNA-ligase_type_1"/>
</dbReference>
<sequence>MSSVCHIVQLFLKCRGSRVVQRQMGTWALSRLSTVSAGRVQPVLDIEHILKNLELYEDSIEKRKVIPRPEIRNLPKLYEEAVALRDARDRAQQIREEHSLEVAKLIRDRKQDKQTQAETNELKERGKILRDELRSAISNFNKVNDAIIDLVISLPNILDPATLEINKFLRTVDVPEGVKSWSTPPDLEWTVVPGVGPAAEFPRSKASLLELELSGEAQSYLLKNKYTETGNVDFVESSLFDVSGMDPNQFIRIRESNINPIPESHASYLVGGASFPAFLALFAQSLVKNPDEVMPIRYFVIGRSYGKKKYEKNTVYQRSAVQVFIACKNEQEMEQEFENLSNLTGNFLSRHIGTPFVMEQVGAPNLQNYERKQVAFLTEGSSKTISSVSAIGDHVSKRLLCCYAGNSTKQAKFMHLVTGRFLNLTDFIRPLEVPPNPVNNSMSSNAYVA</sequence>
<dbReference type="OrthoDB" id="24683at2759"/>
<proteinExistence type="predicted"/>
<evidence type="ECO:0000313" key="2">
    <source>
        <dbReference type="EMBL" id="CAG7723815.1"/>
    </source>
</evidence>
<dbReference type="InterPro" id="IPR015866">
    <property type="entry name" value="Ser-tRNA-synth_1_N"/>
</dbReference>
<gene>
    <name evidence="2" type="ORF">AFUS01_LOCUS12876</name>
</gene>
<dbReference type="Pfam" id="PF02403">
    <property type="entry name" value="Seryl_tRNA_N"/>
    <property type="match status" value="1"/>
</dbReference>